<dbReference type="Proteomes" id="UP000191612">
    <property type="component" value="Unassembled WGS sequence"/>
</dbReference>
<name>A0A1V6RAH0_9EURO</name>
<feature type="compositionally biased region" description="Acidic residues" evidence="1">
    <location>
        <begin position="160"/>
        <end position="171"/>
    </location>
</feature>
<evidence type="ECO:0000313" key="2">
    <source>
        <dbReference type="EMBL" id="OQD98409.1"/>
    </source>
</evidence>
<evidence type="ECO:0000256" key="1">
    <source>
        <dbReference type="SAM" id="MobiDB-lite"/>
    </source>
</evidence>
<dbReference type="Gene3D" id="3.30.200.20">
    <property type="entry name" value="Phosphorylase Kinase, domain 1"/>
    <property type="match status" value="1"/>
</dbReference>
<evidence type="ECO:0000313" key="3">
    <source>
        <dbReference type="Proteomes" id="UP000191612"/>
    </source>
</evidence>
<sequence length="249" mass="27810">MKLISALTQELPPGAKTEASPGDTTDFGDFMKDEEEELDLEELVEPWHRYETKDNENALYPVRLGEVLNERYLLEHKLGFGGGPTVWMAFDLQDKRGVALKVMAPGKWGDNETRIQDELIKTATRTTTEIDENGAPTHRARKTTRKETDPMALDLTAAEADVDEDMPDPDDTPPSSDEPGSPDRPHTPRADSVTTPRPQAVNAAGHRPKTISSRQYQSVALLDRECTWCLTATPMWNRALDYCGYLALL</sequence>
<organism evidence="2 3">
    <name type="scientific">Penicillium solitum</name>
    <dbReference type="NCBI Taxonomy" id="60172"/>
    <lineage>
        <taxon>Eukaryota</taxon>
        <taxon>Fungi</taxon>
        <taxon>Dikarya</taxon>
        <taxon>Ascomycota</taxon>
        <taxon>Pezizomycotina</taxon>
        <taxon>Eurotiomycetes</taxon>
        <taxon>Eurotiomycetidae</taxon>
        <taxon>Eurotiales</taxon>
        <taxon>Aspergillaceae</taxon>
        <taxon>Penicillium</taxon>
    </lineage>
</organism>
<dbReference type="AlphaFoldDB" id="A0A1V6RAH0"/>
<dbReference type="EMBL" id="MDYO01000009">
    <property type="protein sequence ID" value="OQD98409.1"/>
    <property type="molecule type" value="Genomic_DNA"/>
</dbReference>
<gene>
    <name evidence="2" type="ORF">PENSOL_c009G07655</name>
</gene>
<comment type="caution">
    <text evidence="2">The sequence shown here is derived from an EMBL/GenBank/DDBJ whole genome shotgun (WGS) entry which is preliminary data.</text>
</comment>
<feature type="region of interest" description="Disordered" evidence="1">
    <location>
        <begin position="122"/>
        <end position="211"/>
    </location>
</feature>
<evidence type="ECO:0008006" key="4">
    <source>
        <dbReference type="Google" id="ProtNLM"/>
    </source>
</evidence>
<reference evidence="3" key="1">
    <citation type="journal article" date="2017" name="Nat. Microbiol.">
        <title>Global analysis of biosynthetic gene clusters reveals vast potential of secondary metabolite production in Penicillium species.</title>
        <authorList>
            <person name="Nielsen J.C."/>
            <person name="Grijseels S."/>
            <person name="Prigent S."/>
            <person name="Ji B."/>
            <person name="Dainat J."/>
            <person name="Nielsen K.F."/>
            <person name="Frisvad J.C."/>
            <person name="Workman M."/>
            <person name="Nielsen J."/>
        </authorList>
    </citation>
    <scope>NUCLEOTIDE SEQUENCE [LARGE SCALE GENOMIC DNA]</scope>
    <source>
        <strain evidence="3">IBT 29525</strain>
    </source>
</reference>
<dbReference type="STRING" id="60172.A0A1V6RAH0"/>
<keyword evidence="3" id="KW-1185">Reference proteome</keyword>
<accession>A0A1V6RAH0</accession>
<proteinExistence type="predicted"/>
<dbReference type="SUPFAM" id="SSF56112">
    <property type="entry name" value="Protein kinase-like (PK-like)"/>
    <property type="match status" value="1"/>
</dbReference>
<protein>
    <recommendedName>
        <fullName evidence="4">Protein kinase domain-containing protein</fullName>
    </recommendedName>
</protein>
<dbReference type="InterPro" id="IPR011009">
    <property type="entry name" value="Kinase-like_dom_sf"/>
</dbReference>